<evidence type="ECO:0000256" key="2">
    <source>
        <dbReference type="ARBA" id="ARBA00022448"/>
    </source>
</evidence>
<feature type="transmembrane region" description="Helical" evidence="8">
    <location>
        <begin position="169"/>
        <end position="186"/>
    </location>
</feature>
<sequence>MEDFRRMEVNNCAPSRYKAAGFSSICEYVRNNSDACDGDGYIPWTQFKVCTNSDTFEILVLILAAVFFLYLFMMFATTVDGFFSPNIVTIVDYYQIPQDIAGVTLVAFGNGAPDVFSAIASVMNVKHPEAGMALSVLMGGDFFVLSVVLGSVILISPCQVMRRPVIRDILFYLLTLVCIVSVLISSTELQMWQPIMFLVIYLIYACCVVGGSWARKQLQDGSHECRWLYKVISALSGLLPKKIPDGNKIRPEKSPNAAANVNYALEEKMNARKTDSNYAQSSQNFNLKPDKMGNINNLSSYRLTIPIQSSNYDRCIEEEEEDRVITKDFLNSATVSSNIETDDTKVTGILFDVIRRLCPLNICQFCKADCFTKFRLILKIPCMFILNLTVPLATGSWNKPLAIIHSLSMPLAFCFAFKVLFNNIGNVLPLWTYALGLSTLSSIFILLFTSKNMAPKYYKPVAAWFGFIMSVSWIYVTSGEVINTVIMFGNVFGICYQVLFLTAVAWANSASDLVADCVIAKHGFAKMAFSATFGSALFSSLIGFGATFLVAKLQGKTVEVSIDRVKVVMLIALATVIISSLVLLFVQKFRLRRFHGIYLIVFYVIFLAIVLLVNQHII</sequence>
<feature type="domain" description="Sodium/calcium exchanger membrane region" evidence="9">
    <location>
        <begin position="463"/>
        <end position="611"/>
    </location>
</feature>
<dbReference type="InterPro" id="IPR044880">
    <property type="entry name" value="NCX_ion-bd_dom_sf"/>
</dbReference>
<dbReference type="GO" id="GO:0006874">
    <property type="term" value="P:intracellular calcium ion homeostasis"/>
    <property type="evidence" value="ECO:0007669"/>
    <property type="project" value="TreeGrafter"/>
</dbReference>
<keyword evidence="2" id="KW-0813">Transport</keyword>
<evidence type="ECO:0000256" key="6">
    <source>
        <dbReference type="ARBA" id="ARBA00022989"/>
    </source>
</evidence>
<feature type="transmembrane region" description="Helical" evidence="8">
    <location>
        <begin position="192"/>
        <end position="214"/>
    </location>
</feature>
<feature type="transmembrane region" description="Helical" evidence="8">
    <location>
        <begin position="132"/>
        <end position="157"/>
    </location>
</feature>
<evidence type="ECO:0000313" key="10">
    <source>
        <dbReference type="EMBL" id="KAI1725866.1"/>
    </source>
</evidence>
<evidence type="ECO:0000256" key="4">
    <source>
        <dbReference type="ARBA" id="ARBA00022568"/>
    </source>
</evidence>
<feature type="transmembrane region" description="Helical" evidence="8">
    <location>
        <begin position="565"/>
        <end position="585"/>
    </location>
</feature>
<keyword evidence="7 8" id="KW-0472">Membrane</keyword>
<dbReference type="InterPro" id="IPR004837">
    <property type="entry name" value="NaCa_Exmemb"/>
</dbReference>
<evidence type="ECO:0000256" key="3">
    <source>
        <dbReference type="ARBA" id="ARBA00022449"/>
    </source>
</evidence>
<proteinExistence type="predicted"/>
<feature type="transmembrane region" description="Helical" evidence="8">
    <location>
        <begin position="403"/>
        <end position="421"/>
    </location>
</feature>
<feature type="transmembrane region" description="Helical" evidence="8">
    <location>
        <begin position="527"/>
        <end position="553"/>
    </location>
</feature>
<dbReference type="PANTHER" id="PTHR12266">
    <property type="entry name" value="NA+/CA2+ K+ INDEPENDENT EXCHANGER"/>
    <property type="match status" value="1"/>
</dbReference>
<dbReference type="PANTHER" id="PTHR12266:SF0">
    <property type="entry name" value="MITOCHONDRIAL SODIUM_CALCIUM EXCHANGER PROTEIN"/>
    <property type="match status" value="1"/>
</dbReference>
<keyword evidence="11" id="KW-1185">Reference proteome</keyword>
<dbReference type="InterPro" id="IPR051359">
    <property type="entry name" value="CaCA_antiporter"/>
</dbReference>
<feature type="transmembrane region" description="Helical" evidence="8">
    <location>
        <begin position="485"/>
        <end position="507"/>
    </location>
</feature>
<dbReference type="EMBL" id="JAKKPZ010000002">
    <property type="protein sequence ID" value="KAI1725866.1"/>
    <property type="molecule type" value="Genomic_DNA"/>
</dbReference>
<feature type="transmembrane region" description="Helical" evidence="8">
    <location>
        <begin position="376"/>
        <end position="397"/>
    </location>
</feature>
<dbReference type="GO" id="GO:0005432">
    <property type="term" value="F:calcium:sodium antiporter activity"/>
    <property type="evidence" value="ECO:0007669"/>
    <property type="project" value="TreeGrafter"/>
</dbReference>
<evidence type="ECO:0000256" key="1">
    <source>
        <dbReference type="ARBA" id="ARBA00004141"/>
    </source>
</evidence>
<reference evidence="10" key="1">
    <citation type="submission" date="2022-01" db="EMBL/GenBank/DDBJ databases">
        <title>Genome Sequence Resource for Two Populations of Ditylenchus destructor, the Migratory Endoparasitic Phytonematode.</title>
        <authorList>
            <person name="Zhang H."/>
            <person name="Lin R."/>
            <person name="Xie B."/>
        </authorList>
    </citation>
    <scope>NUCLEOTIDE SEQUENCE</scope>
    <source>
        <strain evidence="10">BazhouSP</strain>
    </source>
</reference>
<dbReference type="Gene3D" id="1.20.1420.30">
    <property type="entry name" value="NCX, central ion-binding region"/>
    <property type="match status" value="2"/>
</dbReference>
<dbReference type="GO" id="GO:0016020">
    <property type="term" value="C:membrane"/>
    <property type="evidence" value="ECO:0007669"/>
    <property type="project" value="UniProtKB-SubCell"/>
</dbReference>
<feature type="transmembrane region" description="Helical" evidence="8">
    <location>
        <begin position="461"/>
        <end position="478"/>
    </location>
</feature>
<dbReference type="AlphaFoldDB" id="A0AAD4R653"/>
<comment type="caution">
    <text evidence="10">The sequence shown here is derived from an EMBL/GenBank/DDBJ whole genome shotgun (WGS) entry which is preliminary data.</text>
</comment>
<gene>
    <name evidence="10" type="ORF">DdX_02550</name>
</gene>
<evidence type="ECO:0000256" key="8">
    <source>
        <dbReference type="SAM" id="Phobius"/>
    </source>
</evidence>
<feature type="transmembrane region" description="Helical" evidence="8">
    <location>
        <begin position="58"/>
        <end position="76"/>
    </location>
</feature>
<feature type="domain" description="Sodium/calcium exchanger membrane region" evidence="9">
    <location>
        <begin position="66"/>
        <end position="207"/>
    </location>
</feature>
<comment type="subcellular location">
    <subcellularLocation>
        <location evidence="1">Membrane</location>
        <topology evidence="1">Multi-pass membrane protein</topology>
    </subcellularLocation>
</comment>
<keyword evidence="5 8" id="KW-0812">Transmembrane</keyword>
<name>A0AAD4R653_9BILA</name>
<keyword evidence="4" id="KW-0109">Calcium transport</keyword>
<keyword evidence="3" id="KW-0050">Antiport</keyword>
<dbReference type="Pfam" id="PF01699">
    <property type="entry name" value="Na_Ca_ex"/>
    <property type="match status" value="2"/>
</dbReference>
<evidence type="ECO:0000256" key="7">
    <source>
        <dbReference type="ARBA" id="ARBA00023136"/>
    </source>
</evidence>
<accession>A0AAD4R653</accession>
<evidence type="ECO:0000256" key="5">
    <source>
        <dbReference type="ARBA" id="ARBA00022692"/>
    </source>
</evidence>
<organism evidence="10 11">
    <name type="scientific">Ditylenchus destructor</name>
    <dbReference type="NCBI Taxonomy" id="166010"/>
    <lineage>
        <taxon>Eukaryota</taxon>
        <taxon>Metazoa</taxon>
        <taxon>Ecdysozoa</taxon>
        <taxon>Nematoda</taxon>
        <taxon>Chromadorea</taxon>
        <taxon>Rhabditida</taxon>
        <taxon>Tylenchina</taxon>
        <taxon>Tylenchomorpha</taxon>
        <taxon>Sphaerularioidea</taxon>
        <taxon>Anguinidae</taxon>
        <taxon>Anguininae</taxon>
        <taxon>Ditylenchus</taxon>
    </lineage>
</organism>
<keyword evidence="6 8" id="KW-1133">Transmembrane helix</keyword>
<evidence type="ECO:0000313" key="11">
    <source>
        <dbReference type="Proteomes" id="UP001201812"/>
    </source>
</evidence>
<keyword evidence="4" id="KW-0406">Ion transport</keyword>
<dbReference type="Proteomes" id="UP001201812">
    <property type="component" value="Unassembled WGS sequence"/>
</dbReference>
<feature type="transmembrane region" description="Helical" evidence="8">
    <location>
        <begin position="597"/>
        <end position="614"/>
    </location>
</feature>
<protein>
    <submittedName>
        <fullName evidence="10">Sodium/calcium exchanger protein domain-containing protein</fullName>
    </submittedName>
</protein>
<evidence type="ECO:0000259" key="9">
    <source>
        <dbReference type="Pfam" id="PF01699"/>
    </source>
</evidence>
<keyword evidence="4" id="KW-0106">Calcium</keyword>
<feature type="transmembrane region" description="Helical" evidence="8">
    <location>
        <begin position="428"/>
        <end position="449"/>
    </location>
</feature>